<protein>
    <submittedName>
        <fullName evidence="2">Uncharacterized protein</fullName>
    </submittedName>
</protein>
<dbReference type="AlphaFoldDB" id="A0A2P4NVZ3"/>
<evidence type="ECO:0000313" key="3">
    <source>
        <dbReference type="Proteomes" id="UP000018888"/>
    </source>
</evidence>
<feature type="region of interest" description="Disordered" evidence="1">
    <location>
        <begin position="31"/>
        <end position="55"/>
    </location>
</feature>
<organism evidence="2 3">
    <name type="scientific">Rhizophagus irregularis (strain DAOM 181602 / DAOM 197198 / MUCL 43194)</name>
    <name type="common">Arbuscular mycorrhizal fungus</name>
    <name type="synonym">Glomus intraradices</name>
    <dbReference type="NCBI Taxonomy" id="747089"/>
    <lineage>
        <taxon>Eukaryota</taxon>
        <taxon>Fungi</taxon>
        <taxon>Fungi incertae sedis</taxon>
        <taxon>Mucoromycota</taxon>
        <taxon>Glomeromycotina</taxon>
        <taxon>Glomeromycetes</taxon>
        <taxon>Glomerales</taxon>
        <taxon>Glomeraceae</taxon>
        <taxon>Rhizophagus</taxon>
    </lineage>
</organism>
<dbReference type="EMBL" id="AUPC02000679">
    <property type="protein sequence ID" value="POG57268.1"/>
    <property type="molecule type" value="Genomic_DNA"/>
</dbReference>
<keyword evidence="3" id="KW-1185">Reference proteome</keyword>
<sequence length="55" mass="6433">MNTRFWEKPDDQFVQASIGINITQCRRNRSNAYGSRNTQNTNTLNIEDQNVNNDE</sequence>
<gene>
    <name evidence="2" type="ORF">GLOIN_2v1791690</name>
</gene>
<comment type="caution">
    <text evidence="2">The sequence shown here is derived from an EMBL/GenBank/DDBJ whole genome shotgun (WGS) entry which is preliminary data.</text>
</comment>
<name>A0A2P4NVZ3_RHIID</name>
<evidence type="ECO:0000313" key="2">
    <source>
        <dbReference type="EMBL" id="POG57268.1"/>
    </source>
</evidence>
<dbReference type="Proteomes" id="UP000018888">
    <property type="component" value="Unassembled WGS sequence"/>
</dbReference>
<accession>A0A2P4NVZ3</accession>
<proteinExistence type="predicted"/>
<reference evidence="2 3" key="2">
    <citation type="journal article" date="2018" name="New Phytol.">
        <title>High intraspecific genome diversity in the model arbuscular mycorrhizal symbiont Rhizophagus irregularis.</title>
        <authorList>
            <person name="Chen E.C.H."/>
            <person name="Morin E."/>
            <person name="Beaudet D."/>
            <person name="Noel J."/>
            <person name="Yildirir G."/>
            <person name="Ndikumana S."/>
            <person name="Charron P."/>
            <person name="St-Onge C."/>
            <person name="Giorgi J."/>
            <person name="Kruger M."/>
            <person name="Marton T."/>
            <person name="Ropars J."/>
            <person name="Grigoriev I.V."/>
            <person name="Hainaut M."/>
            <person name="Henrissat B."/>
            <person name="Roux C."/>
            <person name="Martin F."/>
            <person name="Corradi N."/>
        </authorList>
    </citation>
    <scope>NUCLEOTIDE SEQUENCE [LARGE SCALE GENOMIC DNA]</scope>
    <source>
        <strain evidence="2 3">DAOM 197198</strain>
    </source>
</reference>
<evidence type="ECO:0000256" key="1">
    <source>
        <dbReference type="SAM" id="MobiDB-lite"/>
    </source>
</evidence>
<reference evidence="2 3" key="1">
    <citation type="journal article" date="2013" name="Proc. Natl. Acad. Sci. U.S.A.">
        <title>Genome of an arbuscular mycorrhizal fungus provides insight into the oldest plant symbiosis.</title>
        <authorList>
            <person name="Tisserant E."/>
            <person name="Malbreil M."/>
            <person name="Kuo A."/>
            <person name="Kohler A."/>
            <person name="Symeonidi A."/>
            <person name="Balestrini R."/>
            <person name="Charron P."/>
            <person name="Duensing N."/>
            <person name="Frei Dit Frey N."/>
            <person name="Gianinazzi-Pearson V."/>
            <person name="Gilbert L.B."/>
            <person name="Handa Y."/>
            <person name="Herr J.R."/>
            <person name="Hijri M."/>
            <person name="Koul R."/>
            <person name="Kawaguchi M."/>
            <person name="Krajinski F."/>
            <person name="Lammers P.J."/>
            <person name="Masclaux F.G."/>
            <person name="Murat C."/>
            <person name="Morin E."/>
            <person name="Ndikumana S."/>
            <person name="Pagni M."/>
            <person name="Petitpierre D."/>
            <person name="Requena N."/>
            <person name="Rosikiewicz P."/>
            <person name="Riley R."/>
            <person name="Saito K."/>
            <person name="San Clemente H."/>
            <person name="Shapiro H."/>
            <person name="van Tuinen D."/>
            <person name="Becard G."/>
            <person name="Bonfante P."/>
            <person name="Paszkowski U."/>
            <person name="Shachar-Hill Y.Y."/>
            <person name="Tuskan G.A."/>
            <person name="Young P.W."/>
            <person name="Sanders I.R."/>
            <person name="Henrissat B."/>
            <person name="Rensing S.A."/>
            <person name="Grigoriev I.V."/>
            <person name="Corradi N."/>
            <person name="Roux C."/>
            <person name="Martin F."/>
        </authorList>
    </citation>
    <scope>NUCLEOTIDE SEQUENCE [LARGE SCALE GENOMIC DNA]</scope>
    <source>
        <strain evidence="2 3">DAOM 197198</strain>
    </source>
</reference>